<gene>
    <name evidence="3" type="ORF">RLDS_16890</name>
</gene>
<dbReference type="InterPro" id="IPR020904">
    <property type="entry name" value="Sc_DH/Rdtase_CS"/>
</dbReference>
<dbReference type="InterPro" id="IPR036291">
    <property type="entry name" value="NAD(P)-bd_dom_sf"/>
</dbReference>
<proteinExistence type="inferred from homology"/>
<dbReference type="PANTHER" id="PTHR44196">
    <property type="entry name" value="DEHYDROGENASE/REDUCTASE SDR FAMILY MEMBER 7B"/>
    <property type="match status" value="1"/>
</dbReference>
<evidence type="ECO:0000256" key="2">
    <source>
        <dbReference type="ARBA" id="ARBA00023002"/>
    </source>
</evidence>
<dbReference type="SUPFAM" id="SSF51735">
    <property type="entry name" value="NAD(P)-binding Rossmann-fold domains"/>
    <property type="match status" value="1"/>
</dbReference>
<evidence type="ECO:0000313" key="4">
    <source>
        <dbReference type="Proteomes" id="UP000015531"/>
    </source>
</evidence>
<dbReference type="GO" id="GO:0016491">
    <property type="term" value="F:oxidoreductase activity"/>
    <property type="evidence" value="ECO:0007669"/>
    <property type="project" value="UniProtKB-KW"/>
</dbReference>
<comment type="caution">
    <text evidence="3">The sequence shown here is derived from an EMBL/GenBank/DDBJ whole genome shotgun (WGS) entry which is preliminary data.</text>
</comment>
<dbReference type="PATRIC" id="fig|1331060.3.peg.3250"/>
<accession>T0INN7</accession>
<dbReference type="PROSITE" id="PS00061">
    <property type="entry name" value="ADH_SHORT"/>
    <property type="match status" value="1"/>
</dbReference>
<protein>
    <submittedName>
        <fullName evidence="3">Oxidoreductase</fullName>
    </submittedName>
</protein>
<dbReference type="InterPro" id="IPR002347">
    <property type="entry name" value="SDR_fam"/>
</dbReference>
<dbReference type="PRINTS" id="PR00081">
    <property type="entry name" value="GDHRDH"/>
</dbReference>
<dbReference type="EMBL" id="ATDP01000097">
    <property type="protein sequence ID" value="EQB13410.1"/>
    <property type="molecule type" value="Genomic_DNA"/>
</dbReference>
<keyword evidence="2" id="KW-0560">Oxidoreductase</keyword>
<dbReference type="Gene3D" id="3.40.50.720">
    <property type="entry name" value="NAD(P)-binding Rossmann-like Domain"/>
    <property type="match status" value="1"/>
</dbReference>
<dbReference type="GO" id="GO:0016020">
    <property type="term" value="C:membrane"/>
    <property type="evidence" value="ECO:0007669"/>
    <property type="project" value="TreeGrafter"/>
</dbReference>
<sequence length="268" mass="28460">MTPIMKPFAIITGASTGIGLELAQIAAREGYDLLIVADEPQIEAAADALRQHGVDVRSVQADLATLEGVDQLIEAADGRSVDLLCANAGTGTGHAFLEQDVALWRRSIDTNITGTVYLLQRTLRPMVERNAGKVLITGSIAGFIPGSFNAVYNSTKSFINNFADAIRDELKDAEGVTITTLMPGATDTQFFARAGMLDTDVGTREKADPAKVAQDGWDALMAGKAHIVSGWKNKVQAAAAHVTPASILANQHRNMAEPGSADEEQEKT</sequence>
<evidence type="ECO:0000256" key="1">
    <source>
        <dbReference type="ARBA" id="ARBA00006484"/>
    </source>
</evidence>
<comment type="similarity">
    <text evidence="1">Belongs to the short-chain dehydrogenases/reductases (SDR) family.</text>
</comment>
<dbReference type="eggNOG" id="COG0300">
    <property type="taxonomic scope" value="Bacteria"/>
</dbReference>
<evidence type="ECO:0000313" key="3">
    <source>
        <dbReference type="EMBL" id="EQB13410.1"/>
    </source>
</evidence>
<dbReference type="Pfam" id="PF00106">
    <property type="entry name" value="adh_short"/>
    <property type="match status" value="1"/>
</dbReference>
<dbReference type="AlphaFoldDB" id="T0INN7"/>
<dbReference type="Proteomes" id="UP000015531">
    <property type="component" value="Unassembled WGS sequence"/>
</dbReference>
<keyword evidence="4" id="KW-1185">Reference proteome</keyword>
<dbReference type="CDD" id="cd05233">
    <property type="entry name" value="SDR_c"/>
    <property type="match status" value="1"/>
</dbReference>
<organism evidence="3 4">
    <name type="scientific">Sphingobium lactosutens DS20</name>
    <dbReference type="NCBI Taxonomy" id="1331060"/>
    <lineage>
        <taxon>Bacteria</taxon>
        <taxon>Pseudomonadati</taxon>
        <taxon>Pseudomonadota</taxon>
        <taxon>Alphaproteobacteria</taxon>
        <taxon>Sphingomonadales</taxon>
        <taxon>Sphingomonadaceae</taxon>
        <taxon>Sphingobium</taxon>
    </lineage>
</organism>
<reference evidence="3 4" key="1">
    <citation type="journal article" date="2013" name="Genome Announc.">
        <title>Draft Genome Sequence of Sphingobium lactosutens Strain DS20T, Isolated from a Hexachlorocyclohexane Dumpsite.</title>
        <authorList>
            <person name="Kumar R."/>
            <person name="Dwivedi V."/>
            <person name="Negi V."/>
            <person name="Khurana J.P."/>
            <person name="Lal R."/>
        </authorList>
    </citation>
    <scope>NUCLEOTIDE SEQUENCE [LARGE SCALE GENOMIC DNA]</scope>
    <source>
        <strain evidence="3 4">DS20</strain>
    </source>
</reference>
<dbReference type="PANTHER" id="PTHR44196:SF2">
    <property type="entry name" value="SHORT-CHAIN DEHYDROGENASE-RELATED"/>
    <property type="match status" value="1"/>
</dbReference>
<name>T0INN7_9SPHN</name>